<dbReference type="EMBL" id="FOIA01000008">
    <property type="protein sequence ID" value="SES97915.1"/>
    <property type="molecule type" value="Genomic_DNA"/>
</dbReference>
<reference evidence="8" key="1">
    <citation type="submission" date="2016-10" db="EMBL/GenBank/DDBJ databases">
        <authorList>
            <person name="Varghese N."/>
            <person name="Submissions S."/>
        </authorList>
    </citation>
    <scope>NUCLEOTIDE SEQUENCE [LARGE SCALE GENOMIC DNA]</scope>
    <source>
        <strain evidence="8">Nm71</strain>
    </source>
</reference>
<dbReference type="GO" id="GO:0032259">
    <property type="term" value="P:methylation"/>
    <property type="evidence" value="ECO:0007669"/>
    <property type="project" value="UniProtKB-KW"/>
</dbReference>
<evidence type="ECO:0000313" key="8">
    <source>
        <dbReference type="Proteomes" id="UP000199345"/>
    </source>
</evidence>
<dbReference type="InterPro" id="IPR029063">
    <property type="entry name" value="SAM-dependent_MTases_sf"/>
</dbReference>
<feature type="binding site" evidence="6">
    <location>
        <position position="242"/>
    </location>
    <ligand>
        <name>S-adenosyl-L-methionine</name>
        <dbReference type="ChEBI" id="CHEBI:59789"/>
    </ligand>
</feature>
<dbReference type="PANTHER" id="PTHR43648:SF1">
    <property type="entry name" value="ELECTRON TRANSFER FLAVOPROTEIN BETA SUBUNIT LYSINE METHYLTRANSFERASE"/>
    <property type="match status" value="1"/>
</dbReference>
<evidence type="ECO:0000256" key="6">
    <source>
        <dbReference type="HAMAP-Rule" id="MF_00735"/>
    </source>
</evidence>
<proteinExistence type="inferred from homology"/>
<keyword evidence="2 6" id="KW-0963">Cytoplasm</keyword>
<name>A0A1I0AU51_9PROT</name>
<keyword evidence="5 6" id="KW-0949">S-adenosyl-L-methionine</keyword>
<keyword evidence="7" id="KW-0689">Ribosomal protein</keyword>
<dbReference type="AlphaFoldDB" id="A0A1I0AU51"/>
<dbReference type="GO" id="GO:0016279">
    <property type="term" value="F:protein-lysine N-methyltransferase activity"/>
    <property type="evidence" value="ECO:0007669"/>
    <property type="project" value="TreeGrafter"/>
</dbReference>
<keyword evidence="8" id="KW-1185">Reference proteome</keyword>
<dbReference type="InterPro" id="IPR004498">
    <property type="entry name" value="Ribosomal_PrmA_MeTrfase"/>
</dbReference>
<dbReference type="PANTHER" id="PTHR43648">
    <property type="entry name" value="ELECTRON TRANSFER FLAVOPROTEIN BETA SUBUNIT LYSINE METHYLTRANSFERASE"/>
    <property type="match status" value="1"/>
</dbReference>
<keyword evidence="4 6" id="KW-0808">Transferase</keyword>
<evidence type="ECO:0000256" key="4">
    <source>
        <dbReference type="ARBA" id="ARBA00022679"/>
    </source>
</evidence>
<feature type="binding site" evidence="6">
    <location>
        <position position="194"/>
    </location>
    <ligand>
        <name>S-adenosyl-L-methionine</name>
        <dbReference type="ChEBI" id="CHEBI:59789"/>
    </ligand>
</feature>
<feature type="binding site" evidence="6">
    <location>
        <position position="151"/>
    </location>
    <ligand>
        <name>S-adenosyl-L-methionine</name>
        <dbReference type="ChEBI" id="CHEBI:59789"/>
    </ligand>
</feature>
<evidence type="ECO:0000256" key="1">
    <source>
        <dbReference type="ARBA" id="ARBA00009741"/>
    </source>
</evidence>
<sequence>MSWKTIIIQTDNASAEALSEALMEQGALSADIHDAAAGTDQEQPLYGEPGLPLGEVWRKAEVSGIFEHDADLDAVMQLITKTLRLSDTPSYRKGIIEEQDWVRLTQSQFNPICISSRLWIVPTWHQPPDPSAINLILDPGLAFGTGSHPTTQLCLAWLDQNLQRGETLLDYGCGSGILAIAALKLGAVHVTGIDIDPHAVKASYANALLNACESSRCSFASHYPILTADTDAVEQVDVVVANILSNPLILLAPILTRAVRAGGRIALSGILASQADEVLSLYRPWFDMHIHAGQEDWVLLTGTKTTDV</sequence>
<dbReference type="CDD" id="cd02440">
    <property type="entry name" value="AdoMet_MTases"/>
    <property type="match status" value="1"/>
</dbReference>
<feature type="binding site" evidence="6">
    <location>
        <position position="172"/>
    </location>
    <ligand>
        <name>S-adenosyl-L-methionine</name>
        <dbReference type="ChEBI" id="CHEBI:59789"/>
    </ligand>
</feature>
<dbReference type="OrthoDB" id="9785995at2"/>
<dbReference type="Pfam" id="PF06325">
    <property type="entry name" value="PrmA"/>
    <property type="match status" value="1"/>
</dbReference>
<dbReference type="SUPFAM" id="SSF53335">
    <property type="entry name" value="S-adenosyl-L-methionine-dependent methyltransferases"/>
    <property type="match status" value="1"/>
</dbReference>
<dbReference type="Proteomes" id="UP000199345">
    <property type="component" value="Unassembled WGS sequence"/>
</dbReference>
<comment type="catalytic activity">
    <reaction evidence="6">
        <text>L-lysyl-[protein] + 3 S-adenosyl-L-methionine = N(6),N(6),N(6)-trimethyl-L-lysyl-[protein] + 3 S-adenosyl-L-homocysteine + 3 H(+)</text>
        <dbReference type="Rhea" id="RHEA:54192"/>
        <dbReference type="Rhea" id="RHEA-COMP:9752"/>
        <dbReference type="Rhea" id="RHEA-COMP:13826"/>
        <dbReference type="ChEBI" id="CHEBI:15378"/>
        <dbReference type="ChEBI" id="CHEBI:29969"/>
        <dbReference type="ChEBI" id="CHEBI:57856"/>
        <dbReference type="ChEBI" id="CHEBI:59789"/>
        <dbReference type="ChEBI" id="CHEBI:61961"/>
    </reaction>
</comment>
<comment type="subcellular location">
    <subcellularLocation>
        <location evidence="6">Cytoplasm</location>
    </subcellularLocation>
</comment>
<dbReference type="InterPro" id="IPR050078">
    <property type="entry name" value="Ribosomal_L11_MeTrfase_PrmA"/>
</dbReference>
<dbReference type="RefSeq" id="WP_090657378.1">
    <property type="nucleotide sequence ID" value="NZ_FOIA01000008.1"/>
</dbReference>
<dbReference type="EC" id="2.1.1.-" evidence="6"/>
<accession>A0A1I0AU51</accession>
<organism evidence="7 8">
    <name type="scientific">Nitrosomonas marina</name>
    <dbReference type="NCBI Taxonomy" id="917"/>
    <lineage>
        <taxon>Bacteria</taxon>
        <taxon>Pseudomonadati</taxon>
        <taxon>Pseudomonadota</taxon>
        <taxon>Betaproteobacteria</taxon>
        <taxon>Nitrosomonadales</taxon>
        <taxon>Nitrosomonadaceae</taxon>
        <taxon>Nitrosomonas</taxon>
    </lineage>
</organism>
<keyword evidence="3 6" id="KW-0489">Methyltransferase</keyword>
<evidence type="ECO:0000256" key="3">
    <source>
        <dbReference type="ARBA" id="ARBA00022603"/>
    </source>
</evidence>
<dbReference type="Gene3D" id="3.40.50.150">
    <property type="entry name" value="Vaccinia Virus protein VP39"/>
    <property type="match status" value="1"/>
</dbReference>
<evidence type="ECO:0000256" key="5">
    <source>
        <dbReference type="ARBA" id="ARBA00022691"/>
    </source>
</evidence>
<dbReference type="NCBIfam" id="TIGR00406">
    <property type="entry name" value="prmA"/>
    <property type="match status" value="1"/>
</dbReference>
<protein>
    <recommendedName>
        <fullName evidence="6">Ribosomal protein L11 methyltransferase</fullName>
        <shortName evidence="6">L11 Mtase</shortName>
        <ecNumber evidence="6">2.1.1.-</ecNumber>
    </recommendedName>
</protein>
<evidence type="ECO:0000256" key="2">
    <source>
        <dbReference type="ARBA" id="ARBA00022490"/>
    </source>
</evidence>
<evidence type="ECO:0000313" key="7">
    <source>
        <dbReference type="EMBL" id="SES97915.1"/>
    </source>
</evidence>
<comment type="similarity">
    <text evidence="1 6">Belongs to the methyltransferase superfamily. PrmA family.</text>
</comment>
<comment type="function">
    <text evidence="6">Methylates ribosomal protein L11.</text>
</comment>
<dbReference type="PIRSF" id="PIRSF000401">
    <property type="entry name" value="RPL11_MTase"/>
    <property type="match status" value="1"/>
</dbReference>
<gene>
    <name evidence="6" type="primary">prmA</name>
    <name evidence="7" type="ORF">SAMN05216326_10872</name>
</gene>
<dbReference type="HAMAP" id="MF_00735">
    <property type="entry name" value="Methyltr_PrmA"/>
    <property type="match status" value="1"/>
</dbReference>
<keyword evidence="7" id="KW-0687">Ribonucleoprotein</keyword>
<dbReference type="GO" id="GO:0005829">
    <property type="term" value="C:cytosol"/>
    <property type="evidence" value="ECO:0007669"/>
    <property type="project" value="TreeGrafter"/>
</dbReference>
<dbReference type="GO" id="GO:0005840">
    <property type="term" value="C:ribosome"/>
    <property type="evidence" value="ECO:0007669"/>
    <property type="project" value="UniProtKB-KW"/>
</dbReference>